<dbReference type="Gene3D" id="3.40.50.360">
    <property type="match status" value="1"/>
</dbReference>
<gene>
    <name evidence="4" type="ORF">DES31_0244</name>
</gene>
<evidence type="ECO:0000313" key="4">
    <source>
        <dbReference type="EMBL" id="RKR76935.1"/>
    </source>
</evidence>
<dbReference type="SUPFAM" id="SSF52218">
    <property type="entry name" value="Flavoproteins"/>
    <property type="match status" value="1"/>
</dbReference>
<keyword evidence="2" id="KW-0288">FMN</keyword>
<dbReference type="Proteomes" id="UP000280099">
    <property type="component" value="Unassembled WGS sequence"/>
</dbReference>
<dbReference type="InterPro" id="IPR050712">
    <property type="entry name" value="NAD(P)H-dep_reductase"/>
</dbReference>
<dbReference type="Pfam" id="PF03358">
    <property type="entry name" value="FMN_red"/>
    <property type="match status" value="1"/>
</dbReference>
<dbReference type="AlphaFoldDB" id="A0A420XHX2"/>
<dbReference type="EMBL" id="RBJC01000004">
    <property type="protein sequence ID" value="RKR76935.1"/>
    <property type="molecule type" value="Genomic_DNA"/>
</dbReference>
<proteinExistence type="predicted"/>
<evidence type="ECO:0000259" key="3">
    <source>
        <dbReference type="Pfam" id="PF03358"/>
    </source>
</evidence>
<dbReference type="PANTHER" id="PTHR30543">
    <property type="entry name" value="CHROMATE REDUCTASE"/>
    <property type="match status" value="1"/>
</dbReference>
<dbReference type="InterPro" id="IPR005025">
    <property type="entry name" value="FMN_Rdtase-like_dom"/>
</dbReference>
<keyword evidence="2" id="KW-0285">Flavoprotein</keyword>
<comment type="caution">
    <text evidence="4">The sequence shown here is derived from an EMBL/GenBank/DDBJ whole genome shotgun (WGS) entry which is preliminary data.</text>
</comment>
<keyword evidence="5" id="KW-1185">Reference proteome</keyword>
<organism evidence="4 5">
    <name type="scientific">Otariodibacter oris</name>
    <dbReference type="NCBI Taxonomy" id="1032623"/>
    <lineage>
        <taxon>Bacteria</taxon>
        <taxon>Pseudomonadati</taxon>
        <taxon>Pseudomonadota</taxon>
        <taxon>Gammaproteobacteria</taxon>
        <taxon>Pasteurellales</taxon>
        <taxon>Pasteurellaceae</taxon>
        <taxon>Otariodibacter</taxon>
    </lineage>
</organism>
<evidence type="ECO:0000256" key="2">
    <source>
        <dbReference type="ARBA" id="ARBA00022643"/>
    </source>
</evidence>
<dbReference type="OrthoDB" id="5767802at2"/>
<sequence length="171" mass="18504">MSIIAFAGSNSSVSINHALVNYVANKLGKDIEVIRLTDYDTPVYSFDIEQKEGIPAATQKLAEKLATADKLIISVAEHNGNLTAFFKNQLDWLSRHNRNFLADKKVMLLSTSPGKGAGAHALAIAKSTLPFFGAEVVSGYSIASFNEVFKEGKLSDEVAKPLLSEVEKFLG</sequence>
<dbReference type="RefSeq" id="WP_121121189.1">
    <property type="nucleotide sequence ID" value="NZ_CP016604.1"/>
</dbReference>
<comment type="cofactor">
    <cofactor evidence="1">
        <name>FMN</name>
        <dbReference type="ChEBI" id="CHEBI:58210"/>
    </cofactor>
</comment>
<dbReference type="InterPro" id="IPR029039">
    <property type="entry name" value="Flavoprotein-like_sf"/>
</dbReference>
<dbReference type="GO" id="GO:0010181">
    <property type="term" value="F:FMN binding"/>
    <property type="evidence" value="ECO:0007669"/>
    <property type="project" value="TreeGrafter"/>
</dbReference>
<evidence type="ECO:0000256" key="1">
    <source>
        <dbReference type="ARBA" id="ARBA00001917"/>
    </source>
</evidence>
<accession>A0A420XHX2</accession>
<protein>
    <submittedName>
        <fullName evidence="4">NAD(P)H-dependent FMN reductase</fullName>
    </submittedName>
</protein>
<reference evidence="4 5" key="1">
    <citation type="submission" date="2018-10" db="EMBL/GenBank/DDBJ databases">
        <title>Genomic Encyclopedia of Type Strains, Phase IV (KMG-IV): sequencing the most valuable type-strain genomes for metagenomic binning, comparative biology and taxonomic classification.</title>
        <authorList>
            <person name="Goeker M."/>
        </authorList>
    </citation>
    <scope>NUCLEOTIDE SEQUENCE [LARGE SCALE GENOMIC DNA]</scope>
    <source>
        <strain evidence="4 5">DSM 23800</strain>
    </source>
</reference>
<name>A0A420XHX2_9PAST</name>
<evidence type="ECO:0000313" key="5">
    <source>
        <dbReference type="Proteomes" id="UP000280099"/>
    </source>
</evidence>
<dbReference type="GO" id="GO:0016491">
    <property type="term" value="F:oxidoreductase activity"/>
    <property type="evidence" value="ECO:0007669"/>
    <property type="project" value="InterPro"/>
</dbReference>
<dbReference type="GO" id="GO:0005829">
    <property type="term" value="C:cytosol"/>
    <property type="evidence" value="ECO:0007669"/>
    <property type="project" value="TreeGrafter"/>
</dbReference>
<dbReference type="PANTHER" id="PTHR30543:SF21">
    <property type="entry name" value="NAD(P)H-DEPENDENT FMN REDUCTASE LOT6"/>
    <property type="match status" value="1"/>
</dbReference>
<feature type="domain" description="NADPH-dependent FMN reductase-like" evidence="3">
    <location>
        <begin position="1"/>
        <end position="142"/>
    </location>
</feature>